<organism evidence="1 2">
    <name type="scientific">Dentiscutata heterogama</name>
    <dbReference type="NCBI Taxonomy" id="1316150"/>
    <lineage>
        <taxon>Eukaryota</taxon>
        <taxon>Fungi</taxon>
        <taxon>Fungi incertae sedis</taxon>
        <taxon>Mucoromycota</taxon>
        <taxon>Glomeromycotina</taxon>
        <taxon>Glomeromycetes</taxon>
        <taxon>Diversisporales</taxon>
        <taxon>Gigasporaceae</taxon>
        <taxon>Dentiscutata</taxon>
    </lineage>
</organism>
<keyword evidence="2" id="KW-1185">Reference proteome</keyword>
<reference evidence="1" key="1">
    <citation type="submission" date="2021-06" db="EMBL/GenBank/DDBJ databases">
        <authorList>
            <person name="Kallberg Y."/>
            <person name="Tangrot J."/>
            <person name="Rosling A."/>
        </authorList>
    </citation>
    <scope>NUCLEOTIDE SEQUENCE</scope>
    <source>
        <strain evidence="1">IL203A</strain>
    </source>
</reference>
<name>A0ACA9PV21_9GLOM</name>
<feature type="non-terminal residue" evidence="1">
    <location>
        <position position="1"/>
    </location>
</feature>
<dbReference type="EMBL" id="CAJVPU010034777">
    <property type="protein sequence ID" value="CAG8726196.1"/>
    <property type="molecule type" value="Genomic_DNA"/>
</dbReference>
<feature type="non-terminal residue" evidence="1">
    <location>
        <position position="42"/>
    </location>
</feature>
<accession>A0ACA9PV21</accession>
<evidence type="ECO:0000313" key="2">
    <source>
        <dbReference type="Proteomes" id="UP000789702"/>
    </source>
</evidence>
<comment type="caution">
    <text evidence="1">The sequence shown here is derived from an EMBL/GenBank/DDBJ whole genome shotgun (WGS) entry which is preliminary data.</text>
</comment>
<sequence length="42" mass="4678">CHGTFGASQSETLYMFMIQNIKDFIAEIMTGSRGFGHTDYDG</sequence>
<proteinExistence type="predicted"/>
<evidence type="ECO:0000313" key="1">
    <source>
        <dbReference type="EMBL" id="CAG8726196.1"/>
    </source>
</evidence>
<gene>
    <name evidence="1" type="ORF">DHETER_LOCUS13147</name>
</gene>
<dbReference type="Proteomes" id="UP000789702">
    <property type="component" value="Unassembled WGS sequence"/>
</dbReference>
<protein>
    <submittedName>
        <fullName evidence="1">17391_t:CDS:1</fullName>
    </submittedName>
</protein>